<comment type="caution">
    <text evidence="3">The sequence shown here is derived from an EMBL/GenBank/DDBJ whole genome shotgun (WGS) entry which is preliminary data.</text>
</comment>
<sequence length="164" mass="17331">MLMNTLTTPDTPISPHSQATAPDPFASRYGRSLPSPLRAEAAGMTWTAFADTYAPTTGPIRLGNWTASAAPQDLLHCRATIAAGDVIRSLSATATGAIGALTDMLYRLGAGVEIVSLHQYDFTGGVATFLLCERDDRRTWAMGNGRTGQESALSALIAAANRLY</sequence>
<keyword evidence="1" id="KW-0808">Transferase</keyword>
<dbReference type="Gene3D" id="3.30.160.270">
    <property type="match status" value="1"/>
</dbReference>
<evidence type="ECO:0000256" key="1">
    <source>
        <dbReference type="ARBA" id="ARBA00022679"/>
    </source>
</evidence>
<evidence type="ECO:0000256" key="2">
    <source>
        <dbReference type="SAM" id="MobiDB-lite"/>
    </source>
</evidence>
<organism evidence="3 4">
    <name type="scientific">Williamsia marianensis</name>
    <dbReference type="NCBI Taxonomy" id="85044"/>
    <lineage>
        <taxon>Bacteria</taxon>
        <taxon>Bacillati</taxon>
        <taxon>Actinomycetota</taxon>
        <taxon>Actinomycetes</taxon>
        <taxon>Mycobacteriales</taxon>
        <taxon>Nocardiaceae</taxon>
        <taxon>Williamsia</taxon>
    </lineage>
</organism>
<reference evidence="3 4" key="1">
    <citation type="submission" date="2018-10" db="EMBL/GenBank/DDBJ databases">
        <title>Sequencing the genomes of 1000 actinobacteria strains.</title>
        <authorList>
            <person name="Klenk H.-P."/>
        </authorList>
    </citation>
    <scope>NUCLEOTIDE SEQUENCE [LARGE SCALE GENOMIC DNA]</scope>
    <source>
        <strain evidence="3 4">DSM 44343</strain>
    </source>
</reference>
<dbReference type="InterPro" id="IPR036230">
    <property type="entry name" value="LeuA_allosteric_dom_sf"/>
</dbReference>
<dbReference type="GO" id="GO:0016740">
    <property type="term" value="F:transferase activity"/>
    <property type="evidence" value="ECO:0007669"/>
    <property type="project" value="UniProtKB-KW"/>
</dbReference>
<gene>
    <name evidence="3" type="ORF">DFJ75_4003</name>
</gene>
<dbReference type="SUPFAM" id="SSF110921">
    <property type="entry name" value="2-isopropylmalate synthase LeuA, allosteric (dimerisation) domain"/>
    <property type="match status" value="1"/>
</dbReference>
<evidence type="ECO:0000313" key="4">
    <source>
        <dbReference type="Proteomes" id="UP000274762"/>
    </source>
</evidence>
<evidence type="ECO:0008006" key="5">
    <source>
        <dbReference type="Google" id="ProtNLM"/>
    </source>
</evidence>
<feature type="region of interest" description="Disordered" evidence="2">
    <location>
        <begin position="1"/>
        <end position="27"/>
    </location>
</feature>
<accession>A0A495K937</accession>
<dbReference type="Proteomes" id="UP000274762">
    <property type="component" value="Unassembled WGS sequence"/>
</dbReference>
<name>A0A495K937_WILMA</name>
<protein>
    <recommendedName>
        <fullName evidence="5">LeuA-like protein with dimerization domain</fullName>
    </recommendedName>
</protein>
<feature type="compositionally biased region" description="Polar residues" evidence="2">
    <location>
        <begin position="1"/>
        <end position="20"/>
    </location>
</feature>
<dbReference type="OrthoDB" id="4773719at2"/>
<dbReference type="EMBL" id="RBKV01000001">
    <property type="protein sequence ID" value="RKR97138.1"/>
    <property type="molecule type" value="Genomic_DNA"/>
</dbReference>
<evidence type="ECO:0000313" key="3">
    <source>
        <dbReference type="EMBL" id="RKR97138.1"/>
    </source>
</evidence>
<dbReference type="AlphaFoldDB" id="A0A495K937"/>
<proteinExistence type="predicted"/>